<dbReference type="InterPro" id="IPR036661">
    <property type="entry name" value="Luciferase-like_sf"/>
</dbReference>
<reference evidence="6 7" key="1">
    <citation type="journal article" date="2019" name="Int. J. Syst. Evol. Microbiol.">
        <title>The Global Catalogue of Microorganisms (GCM) 10K type strain sequencing project: providing services to taxonomists for standard genome sequencing and annotation.</title>
        <authorList>
            <consortium name="The Broad Institute Genomics Platform"/>
            <consortium name="The Broad Institute Genome Sequencing Center for Infectious Disease"/>
            <person name="Wu L."/>
            <person name="Ma J."/>
        </authorList>
    </citation>
    <scope>NUCLEOTIDE SEQUENCE [LARGE SCALE GENOMIC DNA]</scope>
    <source>
        <strain evidence="6 7">JCM 13316</strain>
    </source>
</reference>
<keyword evidence="4" id="KW-0503">Monooxygenase</keyword>
<evidence type="ECO:0000256" key="1">
    <source>
        <dbReference type="ARBA" id="ARBA00022630"/>
    </source>
</evidence>
<name>A0ABN2P0T5_9MICC</name>
<dbReference type="EMBL" id="BAAALV010000002">
    <property type="protein sequence ID" value="GAA1908480.1"/>
    <property type="molecule type" value="Genomic_DNA"/>
</dbReference>
<protein>
    <recommendedName>
        <fullName evidence="5">Luciferase-like domain-containing protein</fullName>
    </recommendedName>
</protein>
<dbReference type="Pfam" id="PF00296">
    <property type="entry name" value="Bac_luciferase"/>
    <property type="match status" value="1"/>
</dbReference>
<keyword evidence="3" id="KW-0560">Oxidoreductase</keyword>
<evidence type="ECO:0000256" key="3">
    <source>
        <dbReference type="ARBA" id="ARBA00023002"/>
    </source>
</evidence>
<dbReference type="Proteomes" id="UP001500784">
    <property type="component" value="Unassembled WGS sequence"/>
</dbReference>
<keyword evidence="1" id="KW-0285">Flavoprotein</keyword>
<evidence type="ECO:0000313" key="7">
    <source>
        <dbReference type="Proteomes" id="UP001500784"/>
    </source>
</evidence>
<proteinExistence type="predicted"/>
<gene>
    <name evidence="6" type="ORF">GCM10009688_10890</name>
</gene>
<sequence length="168" mass="17902">MPDYLHPLRFGSFITPLASAPQVPVDLALLSEELGLDLVTFQDHPYQPKFLDTWTLLSWVAARTSRIHVSGNVLNLPLRQPAVLARSLVSLDLLSGGRVELGIGAGGYLDAIAAMGAPKLTVGNAVSGLEEALEIIRGIWDSENPEPLRVEGQFHRVDGAARGAGTGS</sequence>
<evidence type="ECO:0000256" key="4">
    <source>
        <dbReference type="ARBA" id="ARBA00023033"/>
    </source>
</evidence>
<comment type="caution">
    <text evidence="6">The sequence shown here is derived from an EMBL/GenBank/DDBJ whole genome shotgun (WGS) entry which is preliminary data.</text>
</comment>
<dbReference type="Gene3D" id="3.20.20.30">
    <property type="entry name" value="Luciferase-like domain"/>
    <property type="match status" value="1"/>
</dbReference>
<evidence type="ECO:0000313" key="6">
    <source>
        <dbReference type="EMBL" id="GAA1908480.1"/>
    </source>
</evidence>
<dbReference type="InterPro" id="IPR011251">
    <property type="entry name" value="Luciferase-like_dom"/>
</dbReference>
<keyword evidence="2" id="KW-0288">FMN</keyword>
<organism evidence="6 7">
    <name type="scientific">Arthrobacter gandavensis</name>
    <dbReference type="NCBI Taxonomy" id="169960"/>
    <lineage>
        <taxon>Bacteria</taxon>
        <taxon>Bacillati</taxon>
        <taxon>Actinomycetota</taxon>
        <taxon>Actinomycetes</taxon>
        <taxon>Micrococcales</taxon>
        <taxon>Micrococcaceae</taxon>
        <taxon>Arthrobacter</taxon>
    </lineage>
</organism>
<accession>A0ABN2P0T5</accession>
<keyword evidence="7" id="KW-1185">Reference proteome</keyword>
<dbReference type="PANTHER" id="PTHR42847:SF4">
    <property type="entry name" value="ALKANESULFONATE MONOOXYGENASE-RELATED"/>
    <property type="match status" value="1"/>
</dbReference>
<dbReference type="InterPro" id="IPR050172">
    <property type="entry name" value="SsuD_RutA_monooxygenase"/>
</dbReference>
<dbReference type="RefSeq" id="WP_275124630.1">
    <property type="nucleotide sequence ID" value="NZ_BAAALV010000002.1"/>
</dbReference>
<evidence type="ECO:0000256" key="2">
    <source>
        <dbReference type="ARBA" id="ARBA00022643"/>
    </source>
</evidence>
<dbReference type="PANTHER" id="PTHR42847">
    <property type="entry name" value="ALKANESULFONATE MONOOXYGENASE"/>
    <property type="match status" value="1"/>
</dbReference>
<feature type="domain" description="Luciferase-like" evidence="5">
    <location>
        <begin position="23"/>
        <end position="160"/>
    </location>
</feature>
<dbReference type="SUPFAM" id="SSF51679">
    <property type="entry name" value="Bacterial luciferase-like"/>
    <property type="match status" value="1"/>
</dbReference>
<evidence type="ECO:0000259" key="5">
    <source>
        <dbReference type="Pfam" id="PF00296"/>
    </source>
</evidence>